<keyword evidence="1" id="KW-0680">Restriction system</keyword>
<reference evidence="3 4" key="1">
    <citation type="submission" date="2019-09" db="EMBL/GenBank/DDBJ databases">
        <title>Identification of Malikia spinosa a prominent benzene-, toluene-, and ethylbenzene-degrading bacterium: enrichment, isolation and whole genome sequencing.</title>
        <authorList>
            <person name="Tancsics A."/>
            <person name="Revesz F."/>
            <person name="Kriszt B."/>
        </authorList>
    </citation>
    <scope>NUCLEOTIDE SEQUENCE [LARGE SCALE GENOMIC DNA]</scope>
    <source>
        <strain evidence="3 4">AB6</strain>
    </source>
</reference>
<evidence type="ECO:0000256" key="1">
    <source>
        <dbReference type="ARBA" id="ARBA00022747"/>
    </source>
</evidence>
<evidence type="ECO:0008006" key="5">
    <source>
        <dbReference type="Google" id="ProtNLM"/>
    </source>
</evidence>
<organism evidence="3 4">
    <name type="scientific">Malikia spinosa</name>
    <dbReference type="NCBI Taxonomy" id="86180"/>
    <lineage>
        <taxon>Bacteria</taxon>
        <taxon>Pseudomonadati</taxon>
        <taxon>Pseudomonadota</taxon>
        <taxon>Betaproteobacteria</taxon>
        <taxon>Burkholderiales</taxon>
        <taxon>Comamonadaceae</taxon>
        <taxon>Malikia</taxon>
    </lineage>
</organism>
<dbReference type="SUPFAM" id="SSF116734">
    <property type="entry name" value="DNA methylase specificity domain"/>
    <property type="match status" value="1"/>
</dbReference>
<gene>
    <name evidence="3" type="ORF">F5985_08210</name>
</gene>
<dbReference type="Proteomes" id="UP000481947">
    <property type="component" value="Unassembled WGS sequence"/>
</dbReference>
<dbReference type="EMBL" id="VYSB01000007">
    <property type="protein sequence ID" value="MYZ52120.1"/>
    <property type="molecule type" value="Genomic_DNA"/>
</dbReference>
<name>A0A7C9N2L1_9BURK</name>
<dbReference type="AlphaFoldDB" id="A0A7C9N2L1"/>
<dbReference type="GO" id="GO:0003677">
    <property type="term" value="F:DNA binding"/>
    <property type="evidence" value="ECO:0007669"/>
    <property type="project" value="UniProtKB-KW"/>
</dbReference>
<accession>A0A7C9N2L1</accession>
<dbReference type="SUPFAM" id="SSF53335">
    <property type="entry name" value="S-adenosyl-L-methionine-dependent methyltransferases"/>
    <property type="match status" value="1"/>
</dbReference>
<keyword evidence="2" id="KW-0238">DNA-binding</keyword>
<evidence type="ECO:0000313" key="4">
    <source>
        <dbReference type="Proteomes" id="UP000481947"/>
    </source>
</evidence>
<dbReference type="RefSeq" id="WP_161125033.1">
    <property type="nucleotide sequence ID" value="NZ_VYSB01000007.1"/>
</dbReference>
<evidence type="ECO:0000313" key="3">
    <source>
        <dbReference type="EMBL" id="MYZ52120.1"/>
    </source>
</evidence>
<dbReference type="InterPro" id="IPR044946">
    <property type="entry name" value="Restrct_endonuc_typeI_TRD_sf"/>
</dbReference>
<dbReference type="Gene3D" id="3.40.50.150">
    <property type="entry name" value="Vaccinia Virus protein VP39"/>
    <property type="match status" value="1"/>
</dbReference>
<dbReference type="InterPro" id="IPR029063">
    <property type="entry name" value="SAM-dependent_MTases_sf"/>
</dbReference>
<comment type="caution">
    <text evidence="3">The sequence shown here is derived from an EMBL/GenBank/DDBJ whole genome shotgun (WGS) entry which is preliminary data.</text>
</comment>
<sequence>MLKTELPIPRAFRGLLSLASLPGARESEAITFALTWLAAARMVLTRQVPGATLDSLMTPAGWEAVAQAGLPLPLTQRWLLSTESTTSASLLLEGYQIVQTLVRELGAGAWDVLPTLTAAVMDPRDGGPGMVSAAVAELALEMLGAPAHRTLWIPFDQWGGLTIRALRRGWRVKVAPMMEHDDPVLPLMLAIELGQPQSDDVEEEIERDREGRPLTRADCVLACPPWGVPVRVTRLSQWGSDRTETVEQFARSETWVVNELLRRTTDTAVFLLSPGVLFTRGQEQLLRERLMHLGGEHNALHSVVTLPGGALSQTSLGSALVKVTPQRDNLGTLMVDLGLAKRAAVNLDELVGTHRLVALGCQIDPERACHVRREDILRNEVSLMPSRYLRASVSVGDNAVPLQDLCEALRAPTIAREDYAEEKLELGIPELGPWAPVAASGLSKVVRVRAPRGLPTLQPGDVVLSVKGTVGKSALVGEVEPDAVVVSQSCLGLRLRTNWQDRLTPEYLLMYLRSEAGQAQLEALQAGTTIQHVSPQTLLSSFFVPIPDAETRLLVEADYRHLCKLEAEIERLRQQMTRIGQSRWPR</sequence>
<protein>
    <recommendedName>
        <fullName evidence="5">DNA methylase adenine-specific domain-containing protein</fullName>
    </recommendedName>
</protein>
<proteinExistence type="predicted"/>
<evidence type="ECO:0000256" key="2">
    <source>
        <dbReference type="ARBA" id="ARBA00023125"/>
    </source>
</evidence>
<dbReference type="Gene3D" id="3.90.220.20">
    <property type="entry name" value="DNA methylase specificity domains"/>
    <property type="match status" value="1"/>
</dbReference>
<dbReference type="GO" id="GO:0009307">
    <property type="term" value="P:DNA restriction-modification system"/>
    <property type="evidence" value="ECO:0007669"/>
    <property type="project" value="UniProtKB-KW"/>
</dbReference>